<comment type="caution">
    <text evidence="2">The sequence shown here is derived from an EMBL/GenBank/DDBJ whole genome shotgun (WGS) entry which is preliminary data.</text>
</comment>
<dbReference type="PANTHER" id="PTHR47679:SF1">
    <property type="entry name" value="PROTEIN TORNADO 1"/>
    <property type="match status" value="1"/>
</dbReference>
<dbReference type="EMBL" id="JBJQOH010000003">
    <property type="protein sequence ID" value="KAL3691109.1"/>
    <property type="molecule type" value="Genomic_DNA"/>
</dbReference>
<proteinExistence type="predicted"/>
<organism evidence="2 3">
    <name type="scientific">Riccia sorocarpa</name>
    <dbReference type="NCBI Taxonomy" id="122646"/>
    <lineage>
        <taxon>Eukaryota</taxon>
        <taxon>Viridiplantae</taxon>
        <taxon>Streptophyta</taxon>
        <taxon>Embryophyta</taxon>
        <taxon>Marchantiophyta</taxon>
        <taxon>Marchantiopsida</taxon>
        <taxon>Marchantiidae</taxon>
        <taxon>Marchantiales</taxon>
        <taxon>Ricciaceae</taxon>
        <taxon>Riccia</taxon>
    </lineage>
</organism>
<dbReference type="InterPro" id="IPR032675">
    <property type="entry name" value="LRR_dom_sf"/>
</dbReference>
<dbReference type="Proteomes" id="UP001633002">
    <property type="component" value="Unassembled WGS sequence"/>
</dbReference>
<dbReference type="Gene3D" id="3.80.10.10">
    <property type="entry name" value="Ribonuclease Inhibitor"/>
    <property type="match status" value="2"/>
</dbReference>
<dbReference type="SUPFAM" id="SSF52047">
    <property type="entry name" value="RNI-like"/>
    <property type="match status" value="1"/>
</dbReference>
<evidence type="ECO:0000313" key="3">
    <source>
        <dbReference type="Proteomes" id="UP001633002"/>
    </source>
</evidence>
<evidence type="ECO:0000256" key="1">
    <source>
        <dbReference type="SAM" id="MobiDB-lite"/>
    </source>
</evidence>
<sequence length="389" mass="43796">MMKTDCSEDVTLYQEIVKLRAKSRSTSTNGGAENGATHHQETPEVPTEVQKILQKIRSAAKTIDLSFLDMKDEEAREIGEAIASSQALEELTLQLDSLPAGDEQEEDKERPSEIVLTTAFLCDHPNTSVRTLIIEASGTDGDMMRLGSLSPVLRENKNLTKLEILWHGDDGTTRSETQEFFDSLLQNTTLRTLVLPSLVRWDFDDSEDGGFIDAETFSQIVKLVKENKSIDNLQLFIGECRGPGSQDLNLPGFYAALKSNSTIKTLHLRGDFITRDAESDFLEWIERTRSLEELHLDPLENYYDADADDVPLRYNLFFRSLRNNKSLKKLVLDGTIIDEEESFQEFMDAIKGNSTLREIVFDPDNDRGEAVQELLQSRAATSPERDPAP</sequence>
<dbReference type="PANTHER" id="PTHR47679">
    <property type="entry name" value="PROTEIN TORNADO 1"/>
    <property type="match status" value="1"/>
</dbReference>
<keyword evidence="3" id="KW-1185">Reference proteome</keyword>
<feature type="region of interest" description="Disordered" evidence="1">
    <location>
        <begin position="22"/>
        <end position="48"/>
    </location>
</feature>
<evidence type="ECO:0000313" key="2">
    <source>
        <dbReference type="EMBL" id="KAL3691109.1"/>
    </source>
</evidence>
<gene>
    <name evidence="2" type="ORF">R1sor_004760</name>
</gene>
<protein>
    <submittedName>
        <fullName evidence="2">Uncharacterized protein</fullName>
    </submittedName>
</protein>
<reference evidence="2 3" key="1">
    <citation type="submission" date="2024-09" db="EMBL/GenBank/DDBJ databases">
        <title>Chromosome-scale assembly of Riccia sorocarpa.</title>
        <authorList>
            <person name="Paukszto L."/>
        </authorList>
    </citation>
    <scope>NUCLEOTIDE SEQUENCE [LARGE SCALE GENOMIC DNA]</scope>
    <source>
        <strain evidence="2">LP-2024</strain>
        <tissue evidence="2">Aerial parts of the thallus</tissue>
    </source>
</reference>
<name>A0ABD3HL48_9MARC</name>
<dbReference type="AlphaFoldDB" id="A0ABD3HL48"/>
<accession>A0ABD3HL48</accession>